<keyword evidence="10" id="KW-0489">Methyltransferase</keyword>
<dbReference type="PANTHER" id="PTHR43675:SF8">
    <property type="entry name" value="ARSENITE METHYLTRANSFERASE"/>
    <property type="match status" value="1"/>
</dbReference>
<accession>A0ABW5TVS1</accession>
<dbReference type="Gene3D" id="3.40.50.150">
    <property type="entry name" value="Vaccinia Virus protein VP39"/>
    <property type="match status" value="1"/>
</dbReference>
<evidence type="ECO:0000256" key="3">
    <source>
        <dbReference type="ARBA" id="ARBA00034487"/>
    </source>
</evidence>
<gene>
    <name evidence="10" type="ORF">ACFSSE_14420</name>
</gene>
<comment type="catalytic activity">
    <reaction evidence="7">
        <text>arsenic triglutathione + 2 [thioredoxin]-dithiol + 2 S-adenosyl-L-methionine + H2O = dimethylarsinous acid + 2 [thioredoxin]-disulfide + 3 glutathione + 2 S-adenosyl-L-homocysteine + 2 H(+)</text>
        <dbReference type="Rhea" id="RHEA:69464"/>
        <dbReference type="Rhea" id="RHEA-COMP:10698"/>
        <dbReference type="Rhea" id="RHEA-COMP:10700"/>
        <dbReference type="ChEBI" id="CHEBI:15377"/>
        <dbReference type="ChEBI" id="CHEBI:15378"/>
        <dbReference type="ChEBI" id="CHEBI:23808"/>
        <dbReference type="ChEBI" id="CHEBI:29950"/>
        <dbReference type="ChEBI" id="CHEBI:50058"/>
        <dbReference type="ChEBI" id="CHEBI:57856"/>
        <dbReference type="ChEBI" id="CHEBI:57925"/>
        <dbReference type="ChEBI" id="CHEBI:59789"/>
        <dbReference type="ChEBI" id="CHEBI:183640"/>
        <dbReference type="EC" id="2.1.1.137"/>
    </reaction>
</comment>
<name>A0ABW5TVS1_9SPHI</name>
<dbReference type="Pfam" id="PF13847">
    <property type="entry name" value="Methyltransf_31"/>
    <property type="match status" value="1"/>
</dbReference>
<evidence type="ECO:0000259" key="9">
    <source>
        <dbReference type="Pfam" id="PF13847"/>
    </source>
</evidence>
<feature type="domain" description="Methyltransferase" evidence="9">
    <location>
        <begin position="66"/>
        <end position="220"/>
    </location>
</feature>
<dbReference type="InterPro" id="IPR026669">
    <property type="entry name" value="Arsenite_MeTrfase-like"/>
</dbReference>
<dbReference type="InterPro" id="IPR029063">
    <property type="entry name" value="SAM-dependent_MTases_sf"/>
</dbReference>
<keyword evidence="1" id="KW-0808">Transferase</keyword>
<comment type="catalytic activity">
    <reaction evidence="8">
        <text>arsenic triglutathione + 3 [thioredoxin]-dithiol + 3 S-adenosyl-L-methionine = trimethylarsine + 3 [thioredoxin]-disulfide + 3 glutathione + 3 S-adenosyl-L-homocysteine + 3 H(+)</text>
        <dbReference type="Rhea" id="RHEA:69432"/>
        <dbReference type="Rhea" id="RHEA-COMP:10698"/>
        <dbReference type="Rhea" id="RHEA-COMP:10700"/>
        <dbReference type="ChEBI" id="CHEBI:15378"/>
        <dbReference type="ChEBI" id="CHEBI:27130"/>
        <dbReference type="ChEBI" id="CHEBI:29950"/>
        <dbReference type="ChEBI" id="CHEBI:50058"/>
        <dbReference type="ChEBI" id="CHEBI:57856"/>
        <dbReference type="ChEBI" id="CHEBI:57925"/>
        <dbReference type="ChEBI" id="CHEBI:59789"/>
        <dbReference type="ChEBI" id="CHEBI:183640"/>
        <dbReference type="EC" id="2.1.1.137"/>
    </reaction>
</comment>
<evidence type="ECO:0000256" key="5">
    <source>
        <dbReference type="ARBA" id="ARBA00034545"/>
    </source>
</evidence>
<dbReference type="RefSeq" id="WP_379047299.1">
    <property type="nucleotide sequence ID" value="NZ_JBHSKW010000065.1"/>
</dbReference>
<dbReference type="GO" id="GO:0008168">
    <property type="term" value="F:methyltransferase activity"/>
    <property type="evidence" value="ECO:0007669"/>
    <property type="project" value="UniProtKB-KW"/>
</dbReference>
<dbReference type="Gene3D" id="3.40.5.100">
    <property type="match status" value="1"/>
</dbReference>
<evidence type="ECO:0000256" key="7">
    <source>
        <dbReference type="ARBA" id="ARBA00047943"/>
    </source>
</evidence>
<dbReference type="Proteomes" id="UP001597546">
    <property type="component" value="Unassembled WGS sequence"/>
</dbReference>
<keyword evidence="2" id="KW-0949">S-adenosyl-L-methionine</keyword>
<comment type="similarity">
    <text evidence="3">Belongs to the methyltransferase superfamily. Arsenite methyltransferase family.</text>
</comment>
<sequence length="353" mass="39911">MMSNNIHEEVQNYYGKELQQSSDLKTTACCTLTAPPKHILEALRNVHDEVLDKYYGCGLTIPDQLQGLRILDLGSGSGRDCYIAAQLVGEKGFVVGVDMTDEQLAVANRHLEYHREKFGYLKSNVSFVKGNIENLDELGFEPESFDLIISNCVLNLVVDKQKVLNDAYKLLKKGGEMYFSDVYADRRFPKNLQNNQVLWGECISGALYWNDFLNYAKNAGFTDPRVVEDKPIGIENKEIEALMGDIKVYSVTYRLFKIDGLENDCEDYGQAVVYKGSIDNAAHSFNLDHHHHFPKGKMMTVCGNTYKMLFNTRYREAFEFYGTWDTHYGIYEGCGGKMPFTINAEGTTAAACC</sequence>
<comment type="caution">
    <text evidence="10">The sequence shown here is derived from an EMBL/GenBank/DDBJ whole genome shotgun (WGS) entry which is preliminary data.</text>
</comment>
<proteinExistence type="inferred from homology"/>
<evidence type="ECO:0000313" key="11">
    <source>
        <dbReference type="Proteomes" id="UP001597546"/>
    </source>
</evidence>
<dbReference type="CDD" id="cd02440">
    <property type="entry name" value="AdoMet_MTases"/>
    <property type="match status" value="1"/>
</dbReference>
<comment type="catalytic activity">
    <reaction evidence="6">
        <text>arsenic triglutathione + [thioredoxin]-dithiol + S-adenosyl-L-methionine + 2 H2O = methylarsonous acid + [thioredoxin]-disulfide + 3 glutathione + S-adenosyl-L-homocysteine + H(+)</text>
        <dbReference type="Rhea" id="RHEA:69460"/>
        <dbReference type="Rhea" id="RHEA-COMP:10698"/>
        <dbReference type="Rhea" id="RHEA-COMP:10700"/>
        <dbReference type="ChEBI" id="CHEBI:15377"/>
        <dbReference type="ChEBI" id="CHEBI:15378"/>
        <dbReference type="ChEBI" id="CHEBI:17826"/>
        <dbReference type="ChEBI" id="CHEBI:29950"/>
        <dbReference type="ChEBI" id="CHEBI:50058"/>
        <dbReference type="ChEBI" id="CHEBI:57856"/>
        <dbReference type="ChEBI" id="CHEBI:57925"/>
        <dbReference type="ChEBI" id="CHEBI:59789"/>
        <dbReference type="ChEBI" id="CHEBI:183640"/>
        <dbReference type="EC" id="2.1.1.137"/>
    </reaction>
</comment>
<dbReference type="EC" id="2.1.1.137" evidence="4"/>
<evidence type="ECO:0000256" key="6">
    <source>
        <dbReference type="ARBA" id="ARBA00047941"/>
    </source>
</evidence>
<dbReference type="PANTHER" id="PTHR43675">
    <property type="entry name" value="ARSENITE METHYLTRANSFERASE"/>
    <property type="match status" value="1"/>
</dbReference>
<organism evidence="10 11">
    <name type="scientific">Pedobacter alpinus</name>
    <dbReference type="NCBI Taxonomy" id="1590643"/>
    <lineage>
        <taxon>Bacteria</taxon>
        <taxon>Pseudomonadati</taxon>
        <taxon>Bacteroidota</taxon>
        <taxon>Sphingobacteriia</taxon>
        <taxon>Sphingobacteriales</taxon>
        <taxon>Sphingobacteriaceae</taxon>
        <taxon>Pedobacter</taxon>
    </lineage>
</organism>
<protein>
    <recommendedName>
        <fullName evidence="5">Arsenite methyltransferase</fullName>
        <ecNumber evidence="4">2.1.1.137</ecNumber>
    </recommendedName>
</protein>
<dbReference type="InterPro" id="IPR025714">
    <property type="entry name" value="Methyltranfer_dom"/>
</dbReference>
<dbReference type="SUPFAM" id="SSF53335">
    <property type="entry name" value="S-adenosyl-L-methionine-dependent methyltransferases"/>
    <property type="match status" value="1"/>
</dbReference>
<evidence type="ECO:0000256" key="4">
    <source>
        <dbReference type="ARBA" id="ARBA00034521"/>
    </source>
</evidence>
<reference evidence="11" key="1">
    <citation type="journal article" date="2019" name="Int. J. Syst. Evol. Microbiol.">
        <title>The Global Catalogue of Microorganisms (GCM) 10K type strain sequencing project: providing services to taxonomists for standard genome sequencing and annotation.</title>
        <authorList>
            <consortium name="The Broad Institute Genomics Platform"/>
            <consortium name="The Broad Institute Genome Sequencing Center for Infectious Disease"/>
            <person name="Wu L."/>
            <person name="Ma J."/>
        </authorList>
    </citation>
    <scope>NUCLEOTIDE SEQUENCE [LARGE SCALE GENOMIC DNA]</scope>
    <source>
        <strain evidence="11">KCTC 42456</strain>
    </source>
</reference>
<evidence type="ECO:0000256" key="2">
    <source>
        <dbReference type="ARBA" id="ARBA00022691"/>
    </source>
</evidence>
<evidence type="ECO:0000256" key="8">
    <source>
        <dbReference type="ARBA" id="ARBA00048428"/>
    </source>
</evidence>
<evidence type="ECO:0000256" key="1">
    <source>
        <dbReference type="ARBA" id="ARBA00022679"/>
    </source>
</evidence>
<dbReference type="GO" id="GO:0032259">
    <property type="term" value="P:methylation"/>
    <property type="evidence" value="ECO:0007669"/>
    <property type="project" value="UniProtKB-KW"/>
</dbReference>
<dbReference type="EMBL" id="JBHULV010000049">
    <property type="protein sequence ID" value="MFD2732902.1"/>
    <property type="molecule type" value="Genomic_DNA"/>
</dbReference>
<keyword evidence="11" id="KW-1185">Reference proteome</keyword>
<evidence type="ECO:0000313" key="10">
    <source>
        <dbReference type="EMBL" id="MFD2732902.1"/>
    </source>
</evidence>